<feature type="compositionally biased region" description="Polar residues" evidence="5">
    <location>
        <begin position="361"/>
        <end position="375"/>
    </location>
</feature>
<keyword evidence="4 6" id="KW-1133">Transmembrane helix</keyword>
<evidence type="ECO:0000256" key="7">
    <source>
        <dbReference type="SAM" id="SignalP"/>
    </source>
</evidence>
<evidence type="ECO:0000313" key="9">
    <source>
        <dbReference type="Proteomes" id="UP000838412"/>
    </source>
</evidence>
<evidence type="ECO:0000256" key="2">
    <source>
        <dbReference type="ARBA" id="ARBA00022692"/>
    </source>
</evidence>
<dbReference type="Proteomes" id="UP000838412">
    <property type="component" value="Chromosome 10"/>
</dbReference>
<dbReference type="PANTHER" id="PTHR13055:SF12">
    <property type="entry name" value="LD40707P"/>
    <property type="match status" value="1"/>
</dbReference>
<dbReference type="AlphaFoldDB" id="A0A8J9VJU6"/>
<evidence type="ECO:0000313" key="8">
    <source>
        <dbReference type="EMBL" id="CAH1239140.1"/>
    </source>
</evidence>
<feature type="transmembrane region" description="Helical" evidence="6">
    <location>
        <begin position="404"/>
        <end position="427"/>
    </location>
</feature>
<feature type="region of interest" description="Disordered" evidence="5">
    <location>
        <begin position="358"/>
        <end position="378"/>
    </location>
</feature>
<evidence type="ECO:0000256" key="6">
    <source>
        <dbReference type="SAM" id="Phobius"/>
    </source>
</evidence>
<sequence length="444" mass="48863">MSGLHTMRVLVTVMCILAGAGTIASVVEPTMGRARRNSPKTTPVPTVVTKKHTPQTARPVIQQNYHQYYISQYYPVFPPGGSHWEDMDSGNAKLVVGESSPPVHHKQNKPVSLSFDFKFYGHFIRNISISTRGYLNTGQYPSYVTDTQYVAPLSDPRLDSSLDKYASVRYKDSGTSFTVEWNRLYLTNQTKLGPFVFQTTLMKDGRIVFAYKEAPARLIDDTVRDVKVGVSDAYVPSLVLDGGEPVIEYHRVELGLDKVHSNAVVILVPQQTCSELRECSSCIGPSIVDFQCGWCQKVNRCSDGNDWLTASWKDAGCDALAKFPPCLSIAKSEITTFYPRTSTSTSVSTLVPTSSSEHVVINSNESRPTTGNAATLSPHRVTPGPNLFSVSEHPRNNHRRQRTIGTNVIVGILVGVVILIAIVAWTVHVCSKMKADADVVVVQI</sequence>
<protein>
    <submittedName>
        <fullName evidence="8">PLXDC1 protein</fullName>
    </submittedName>
</protein>
<keyword evidence="2 6" id="KW-0812">Transmembrane</keyword>
<name>A0A8J9VJU6_BRALA</name>
<keyword evidence="3 7" id="KW-0732">Signal</keyword>
<evidence type="ECO:0000256" key="4">
    <source>
        <dbReference type="ARBA" id="ARBA00022989"/>
    </source>
</evidence>
<dbReference type="EMBL" id="OV696695">
    <property type="protein sequence ID" value="CAH1239140.1"/>
    <property type="molecule type" value="Genomic_DNA"/>
</dbReference>
<organism evidence="8 9">
    <name type="scientific">Branchiostoma lanceolatum</name>
    <name type="common">Common lancelet</name>
    <name type="synonym">Amphioxus lanceolatum</name>
    <dbReference type="NCBI Taxonomy" id="7740"/>
    <lineage>
        <taxon>Eukaryota</taxon>
        <taxon>Metazoa</taxon>
        <taxon>Chordata</taxon>
        <taxon>Cephalochordata</taxon>
        <taxon>Leptocardii</taxon>
        <taxon>Amphioxiformes</taxon>
        <taxon>Branchiostomatidae</taxon>
        <taxon>Branchiostoma</taxon>
    </lineage>
</organism>
<keyword evidence="6" id="KW-0472">Membrane</keyword>
<evidence type="ECO:0000256" key="5">
    <source>
        <dbReference type="SAM" id="MobiDB-lite"/>
    </source>
</evidence>
<accession>A0A8J9VJU6</accession>
<dbReference type="PANTHER" id="PTHR13055">
    <property type="entry name" value="TUMOR ENDOTHELIAL MARKER 7 RELATED"/>
    <property type="match status" value="1"/>
</dbReference>
<gene>
    <name evidence="8" type="primary">PLXDC1</name>
    <name evidence="8" type="ORF">BLAG_LOCUS3507</name>
</gene>
<dbReference type="GO" id="GO:0016020">
    <property type="term" value="C:membrane"/>
    <property type="evidence" value="ECO:0007669"/>
    <property type="project" value="UniProtKB-SubCell"/>
</dbReference>
<dbReference type="InterPro" id="IPR031152">
    <property type="entry name" value="PLXDC"/>
</dbReference>
<dbReference type="OrthoDB" id="5971693at2759"/>
<evidence type="ECO:0000256" key="3">
    <source>
        <dbReference type="ARBA" id="ARBA00022729"/>
    </source>
</evidence>
<proteinExistence type="predicted"/>
<evidence type="ECO:0000256" key="1">
    <source>
        <dbReference type="ARBA" id="ARBA00004479"/>
    </source>
</evidence>
<feature type="chain" id="PRO_5035419347" evidence="7">
    <location>
        <begin position="26"/>
        <end position="444"/>
    </location>
</feature>
<reference evidence="8" key="1">
    <citation type="submission" date="2022-01" db="EMBL/GenBank/DDBJ databases">
        <authorList>
            <person name="Braso-Vives M."/>
        </authorList>
    </citation>
    <scope>NUCLEOTIDE SEQUENCE</scope>
</reference>
<keyword evidence="9" id="KW-1185">Reference proteome</keyword>
<feature type="signal peptide" evidence="7">
    <location>
        <begin position="1"/>
        <end position="25"/>
    </location>
</feature>
<comment type="subcellular location">
    <subcellularLocation>
        <location evidence="1">Membrane</location>
        <topology evidence="1">Single-pass type I membrane protein</topology>
    </subcellularLocation>
</comment>